<proteinExistence type="predicted"/>
<dbReference type="Pfam" id="PF05675">
    <property type="entry name" value="DUF817"/>
    <property type="match status" value="1"/>
</dbReference>
<dbReference type="EMBL" id="JACHET010000001">
    <property type="protein sequence ID" value="MBB6184833.1"/>
    <property type="molecule type" value="Genomic_DNA"/>
</dbReference>
<dbReference type="InterPro" id="IPR008535">
    <property type="entry name" value="DUF817"/>
</dbReference>
<keyword evidence="1" id="KW-0812">Transmembrane</keyword>
<protein>
    <submittedName>
        <fullName evidence="2">Uncharacterized membrane protein YoaT (DUF817 family)</fullName>
    </submittedName>
</protein>
<keyword evidence="1" id="KW-0472">Membrane</keyword>
<feature type="transmembrane region" description="Helical" evidence="1">
    <location>
        <begin position="127"/>
        <end position="147"/>
    </location>
</feature>
<sequence length="292" mass="33264">MLRFLPARLHVWLTAPHAVRADALREFLWFGLKEAASCSFAGGFFLLLAASRVVSTAPVPRYDAILLGALALQAAMLWTRLETRDELKTIALFHLLGFALEAFKSNPAIGSWSYPEFAYSKLLGVPLYAGFMYASVASYMVQAWRFFDLRLRNAPDPRLSAAVAIAIYANFFTHHFLPDLRWLLTLLLLALFRRTRVYFTPWRRRLWMPLPLAFVLIGFFLWVAENAATFLGAWTYPDQHLSWRMVHAGKIGSWALLVVMTFVIVADLKDLKMRLHRASSTAGRIGRPVRDD</sequence>
<feature type="transmembrane region" description="Helical" evidence="1">
    <location>
        <begin position="206"/>
        <end position="224"/>
    </location>
</feature>
<keyword evidence="1" id="KW-1133">Transmembrane helix</keyword>
<dbReference type="RefSeq" id="WP_052394444.1">
    <property type="nucleotide sequence ID" value="NZ_JACHET010000001.1"/>
</dbReference>
<name>A0A841KGT3_9GAMM</name>
<dbReference type="Proteomes" id="UP000560000">
    <property type="component" value="Unassembled WGS sequence"/>
</dbReference>
<feature type="transmembrane region" description="Helical" evidence="1">
    <location>
        <begin position="62"/>
        <end position="79"/>
    </location>
</feature>
<evidence type="ECO:0000313" key="3">
    <source>
        <dbReference type="Proteomes" id="UP000560000"/>
    </source>
</evidence>
<organism evidence="2 3">
    <name type="scientific">Oleiagrimonas soli</name>
    <dbReference type="NCBI Taxonomy" id="1543381"/>
    <lineage>
        <taxon>Bacteria</taxon>
        <taxon>Pseudomonadati</taxon>
        <taxon>Pseudomonadota</taxon>
        <taxon>Gammaproteobacteria</taxon>
        <taxon>Lysobacterales</taxon>
        <taxon>Rhodanobacteraceae</taxon>
        <taxon>Oleiagrimonas</taxon>
    </lineage>
</organism>
<evidence type="ECO:0000313" key="2">
    <source>
        <dbReference type="EMBL" id="MBB6184833.1"/>
    </source>
</evidence>
<feature type="transmembrane region" description="Helical" evidence="1">
    <location>
        <begin position="31"/>
        <end position="50"/>
    </location>
</feature>
<evidence type="ECO:0000256" key="1">
    <source>
        <dbReference type="SAM" id="Phobius"/>
    </source>
</evidence>
<dbReference type="AlphaFoldDB" id="A0A841KGT3"/>
<comment type="caution">
    <text evidence="2">The sequence shown here is derived from an EMBL/GenBank/DDBJ whole genome shotgun (WGS) entry which is preliminary data.</text>
</comment>
<feature type="transmembrane region" description="Helical" evidence="1">
    <location>
        <begin position="182"/>
        <end position="199"/>
    </location>
</feature>
<accession>A0A841KGT3</accession>
<feature type="transmembrane region" description="Helical" evidence="1">
    <location>
        <begin position="251"/>
        <end position="268"/>
    </location>
</feature>
<gene>
    <name evidence="2" type="ORF">HNQ86_002178</name>
</gene>
<dbReference type="PIRSF" id="PIRSF009141">
    <property type="entry name" value="UCP009141"/>
    <property type="match status" value="1"/>
</dbReference>
<reference evidence="2 3" key="1">
    <citation type="submission" date="2020-08" db="EMBL/GenBank/DDBJ databases">
        <title>Genomic Encyclopedia of Type Strains, Phase IV (KMG-IV): sequencing the most valuable type-strain genomes for metagenomic binning, comparative biology and taxonomic classification.</title>
        <authorList>
            <person name="Goeker M."/>
        </authorList>
    </citation>
    <scope>NUCLEOTIDE SEQUENCE [LARGE SCALE GENOMIC DNA]</scope>
    <source>
        <strain evidence="2 3">DSM 107085</strain>
    </source>
</reference>